<name>A0A9K3ED67_HELAN</name>
<dbReference type="Gramene" id="mRNA:HanXRQr2_Chr14g0662481">
    <property type="protein sequence ID" value="mRNA:HanXRQr2_Chr14g0662481"/>
    <property type="gene ID" value="HanXRQr2_Chr14g0662481"/>
</dbReference>
<feature type="compositionally biased region" description="Polar residues" evidence="1">
    <location>
        <begin position="68"/>
        <end position="77"/>
    </location>
</feature>
<organism evidence="2 3">
    <name type="scientific">Helianthus annuus</name>
    <name type="common">Common sunflower</name>
    <dbReference type="NCBI Taxonomy" id="4232"/>
    <lineage>
        <taxon>Eukaryota</taxon>
        <taxon>Viridiplantae</taxon>
        <taxon>Streptophyta</taxon>
        <taxon>Embryophyta</taxon>
        <taxon>Tracheophyta</taxon>
        <taxon>Spermatophyta</taxon>
        <taxon>Magnoliopsida</taxon>
        <taxon>eudicotyledons</taxon>
        <taxon>Gunneridae</taxon>
        <taxon>Pentapetalae</taxon>
        <taxon>asterids</taxon>
        <taxon>campanulids</taxon>
        <taxon>Asterales</taxon>
        <taxon>Asteraceae</taxon>
        <taxon>Asteroideae</taxon>
        <taxon>Heliantheae alliance</taxon>
        <taxon>Heliantheae</taxon>
        <taxon>Helianthus</taxon>
    </lineage>
</organism>
<protein>
    <submittedName>
        <fullName evidence="2">Uncharacterized protein</fullName>
    </submittedName>
</protein>
<proteinExistence type="predicted"/>
<keyword evidence="3" id="KW-1185">Reference proteome</keyword>
<accession>A0A9K3ED67</accession>
<comment type="caution">
    <text evidence="2">The sequence shown here is derived from an EMBL/GenBank/DDBJ whole genome shotgun (WGS) entry which is preliminary data.</text>
</comment>
<evidence type="ECO:0000313" key="2">
    <source>
        <dbReference type="EMBL" id="KAF5770708.1"/>
    </source>
</evidence>
<dbReference type="AlphaFoldDB" id="A0A9K3ED67"/>
<sequence length="85" mass="9272">MLLIVTKTKPNTPFWGSWSIKNKQGKASPLSNPNIHKSLKLEVQIQSKTKFELRIVILIARGLRGKESGSSSGQAGENSRGKGVL</sequence>
<feature type="region of interest" description="Disordered" evidence="1">
    <location>
        <begin position="64"/>
        <end position="85"/>
    </location>
</feature>
<evidence type="ECO:0000313" key="3">
    <source>
        <dbReference type="Proteomes" id="UP000215914"/>
    </source>
</evidence>
<reference evidence="2" key="2">
    <citation type="submission" date="2020-06" db="EMBL/GenBank/DDBJ databases">
        <title>Helianthus annuus Genome sequencing and assembly Release 2.</title>
        <authorList>
            <person name="Gouzy J."/>
            <person name="Langlade N."/>
            <person name="Munos S."/>
        </authorList>
    </citation>
    <scope>NUCLEOTIDE SEQUENCE</scope>
    <source>
        <tissue evidence="2">Leaves</tissue>
    </source>
</reference>
<dbReference type="EMBL" id="MNCJ02000329">
    <property type="protein sequence ID" value="KAF5770708.1"/>
    <property type="molecule type" value="Genomic_DNA"/>
</dbReference>
<dbReference type="Proteomes" id="UP000215914">
    <property type="component" value="Unassembled WGS sequence"/>
</dbReference>
<evidence type="ECO:0000256" key="1">
    <source>
        <dbReference type="SAM" id="MobiDB-lite"/>
    </source>
</evidence>
<reference evidence="2" key="1">
    <citation type="journal article" date="2017" name="Nature">
        <title>The sunflower genome provides insights into oil metabolism, flowering and Asterid evolution.</title>
        <authorList>
            <person name="Badouin H."/>
            <person name="Gouzy J."/>
            <person name="Grassa C.J."/>
            <person name="Murat F."/>
            <person name="Staton S.E."/>
            <person name="Cottret L."/>
            <person name="Lelandais-Briere C."/>
            <person name="Owens G.L."/>
            <person name="Carrere S."/>
            <person name="Mayjonade B."/>
            <person name="Legrand L."/>
            <person name="Gill N."/>
            <person name="Kane N.C."/>
            <person name="Bowers J.E."/>
            <person name="Hubner S."/>
            <person name="Bellec A."/>
            <person name="Berard A."/>
            <person name="Berges H."/>
            <person name="Blanchet N."/>
            <person name="Boniface M.C."/>
            <person name="Brunel D."/>
            <person name="Catrice O."/>
            <person name="Chaidir N."/>
            <person name="Claudel C."/>
            <person name="Donnadieu C."/>
            <person name="Faraut T."/>
            <person name="Fievet G."/>
            <person name="Helmstetter N."/>
            <person name="King M."/>
            <person name="Knapp S.J."/>
            <person name="Lai Z."/>
            <person name="Le Paslier M.C."/>
            <person name="Lippi Y."/>
            <person name="Lorenzon L."/>
            <person name="Mandel J.R."/>
            <person name="Marage G."/>
            <person name="Marchand G."/>
            <person name="Marquand E."/>
            <person name="Bret-Mestries E."/>
            <person name="Morien E."/>
            <person name="Nambeesan S."/>
            <person name="Nguyen T."/>
            <person name="Pegot-Espagnet P."/>
            <person name="Pouilly N."/>
            <person name="Raftis F."/>
            <person name="Sallet E."/>
            <person name="Schiex T."/>
            <person name="Thomas J."/>
            <person name="Vandecasteele C."/>
            <person name="Vares D."/>
            <person name="Vear F."/>
            <person name="Vautrin S."/>
            <person name="Crespi M."/>
            <person name="Mangin B."/>
            <person name="Burke J.M."/>
            <person name="Salse J."/>
            <person name="Munos S."/>
            <person name="Vincourt P."/>
            <person name="Rieseberg L.H."/>
            <person name="Langlade N.B."/>
        </authorList>
    </citation>
    <scope>NUCLEOTIDE SEQUENCE</scope>
    <source>
        <tissue evidence="2">Leaves</tissue>
    </source>
</reference>
<gene>
    <name evidence="2" type="ORF">HanXRQr2_Chr14g0662481</name>
</gene>